<feature type="transmembrane region" description="Helical" evidence="2">
    <location>
        <begin position="330"/>
        <end position="347"/>
    </location>
</feature>
<name>A0AAD6PYB0_9ROSI</name>
<dbReference type="PANTHER" id="PTHR48473:SF1">
    <property type="entry name" value="TIR DOMAIN-CONTAINING PROTEIN"/>
    <property type="match status" value="1"/>
</dbReference>
<dbReference type="AlphaFoldDB" id="A0AAD6PYB0"/>
<keyword evidence="2" id="KW-0812">Transmembrane</keyword>
<evidence type="ECO:0000256" key="1">
    <source>
        <dbReference type="SAM" id="MobiDB-lite"/>
    </source>
</evidence>
<dbReference type="PANTHER" id="PTHR48473">
    <property type="entry name" value="TIR DOMAIN-CONTAINING PROTEIN"/>
    <property type="match status" value="1"/>
</dbReference>
<gene>
    <name evidence="3" type="ORF">NC653_035373</name>
</gene>
<comment type="caution">
    <text evidence="3">The sequence shown here is derived from an EMBL/GenBank/DDBJ whole genome shotgun (WGS) entry which is preliminary data.</text>
</comment>
<evidence type="ECO:0000313" key="3">
    <source>
        <dbReference type="EMBL" id="KAJ6971075.1"/>
    </source>
</evidence>
<keyword evidence="4" id="KW-1185">Reference proteome</keyword>
<organism evidence="3 4">
    <name type="scientific">Populus alba x Populus x berolinensis</name>
    <dbReference type="NCBI Taxonomy" id="444605"/>
    <lineage>
        <taxon>Eukaryota</taxon>
        <taxon>Viridiplantae</taxon>
        <taxon>Streptophyta</taxon>
        <taxon>Embryophyta</taxon>
        <taxon>Tracheophyta</taxon>
        <taxon>Spermatophyta</taxon>
        <taxon>Magnoliopsida</taxon>
        <taxon>eudicotyledons</taxon>
        <taxon>Gunneridae</taxon>
        <taxon>Pentapetalae</taxon>
        <taxon>rosids</taxon>
        <taxon>fabids</taxon>
        <taxon>Malpighiales</taxon>
        <taxon>Salicaceae</taxon>
        <taxon>Saliceae</taxon>
        <taxon>Populus</taxon>
    </lineage>
</organism>
<keyword evidence="2" id="KW-0472">Membrane</keyword>
<feature type="compositionally biased region" description="Basic and acidic residues" evidence="1">
    <location>
        <begin position="148"/>
        <end position="161"/>
    </location>
</feature>
<accession>A0AAD6PYB0</accession>
<keyword evidence="2" id="KW-1133">Transmembrane helix</keyword>
<dbReference type="Proteomes" id="UP001164929">
    <property type="component" value="Chromosome 15"/>
</dbReference>
<feature type="region of interest" description="Disordered" evidence="1">
    <location>
        <begin position="148"/>
        <end position="175"/>
    </location>
</feature>
<dbReference type="EMBL" id="JAQIZT010000015">
    <property type="protein sequence ID" value="KAJ6971075.1"/>
    <property type="molecule type" value="Genomic_DNA"/>
</dbReference>
<feature type="compositionally biased region" description="Polar residues" evidence="1">
    <location>
        <begin position="164"/>
        <end position="175"/>
    </location>
</feature>
<feature type="transmembrane region" description="Helical" evidence="2">
    <location>
        <begin position="297"/>
        <end position="318"/>
    </location>
</feature>
<feature type="transmembrane region" description="Helical" evidence="2">
    <location>
        <begin position="245"/>
        <end position="265"/>
    </location>
</feature>
<evidence type="ECO:0000313" key="4">
    <source>
        <dbReference type="Proteomes" id="UP001164929"/>
    </source>
</evidence>
<reference evidence="3" key="1">
    <citation type="journal article" date="2023" name="Mol. Ecol. Resour.">
        <title>Chromosome-level genome assembly of a triploid poplar Populus alba 'Berolinensis'.</title>
        <authorList>
            <person name="Chen S."/>
            <person name="Yu Y."/>
            <person name="Wang X."/>
            <person name="Wang S."/>
            <person name="Zhang T."/>
            <person name="Zhou Y."/>
            <person name="He R."/>
            <person name="Meng N."/>
            <person name="Wang Y."/>
            <person name="Liu W."/>
            <person name="Liu Z."/>
            <person name="Liu J."/>
            <person name="Guo Q."/>
            <person name="Huang H."/>
            <person name="Sederoff R.R."/>
            <person name="Wang G."/>
            <person name="Qu G."/>
            <person name="Chen S."/>
        </authorList>
    </citation>
    <scope>NUCLEOTIDE SEQUENCE</scope>
    <source>
        <strain evidence="3">SC-2020</strain>
    </source>
</reference>
<feature type="transmembrane region" description="Helical" evidence="2">
    <location>
        <begin position="218"/>
        <end position="236"/>
    </location>
</feature>
<proteinExistence type="predicted"/>
<sequence length="351" mass="40420">MGKLAITVNIESEKHIGSLLEWLDTRFKKYGYLSSDQLALLHCWETIYPRLRYSWNSHFFYQIWGDQCFLGSIRYLSLRRLGRPGKEPCNSVWKLLDVGDGKTVNHPECSREKLRQERNTYLELVSKLEAVESFLSLVLKSGSHIKKDINNNQREPDRADGFDQQASNSEAVQSPASLIHWRQRSFSAINVEEDLNNNQRTQNGPADGFNLKDLLRRIFYTMNLLFEIATAVLDYLSSQQRQPRYALSGMILSITVMAISLIQLAHTVGKEGVSLQWKGWIPRFYHPAPSNKPFGNLVQVVELLFSVSQCVFAIIAYHYLSRDQNNPAQFCIYPIAFAFCLLCLSFIRREP</sequence>
<evidence type="ECO:0000256" key="2">
    <source>
        <dbReference type="SAM" id="Phobius"/>
    </source>
</evidence>
<protein>
    <submittedName>
        <fullName evidence="3">Uncharacterized protein</fullName>
    </submittedName>
</protein>